<dbReference type="AlphaFoldDB" id="C5BFK0"/>
<name>C5BFK0_EDWI9</name>
<protein>
    <submittedName>
        <fullName evidence="1">Uncharacterized protein</fullName>
    </submittedName>
</protein>
<dbReference type="HOGENOM" id="CLU_3199142_0_0_6"/>
<accession>C5BFK0</accession>
<reference evidence="1 2" key="2">
    <citation type="journal article" date="2012" name="J. Bacteriol.">
        <title>Genome Sequence of Edwardsiella ictaluri 93-146, a Strain Associated with a Natural Channel Catfish Outbreak of Enteric Septicemia of Catfish.</title>
        <authorList>
            <person name="Williams M.L."/>
            <person name="Gillaspy A.F."/>
            <person name="Dyer D.W."/>
            <person name="Thune R.L."/>
            <person name="Waldbieser G.C."/>
            <person name="Schuster S.C."/>
            <person name="Gipson J."/>
            <person name="Zaitshik J."/>
            <person name="Landry C."/>
            <person name="Banes M.M."/>
            <person name="Lawrence M.L."/>
        </authorList>
    </citation>
    <scope>NUCLEOTIDE SEQUENCE [LARGE SCALE GENOMIC DNA]</scope>
    <source>
        <strain evidence="1 2">93-146</strain>
    </source>
</reference>
<dbReference type="Proteomes" id="UP000001485">
    <property type="component" value="Chromosome"/>
</dbReference>
<dbReference type="EMBL" id="CP001600">
    <property type="protein sequence ID" value="ACR68963.1"/>
    <property type="molecule type" value="Genomic_DNA"/>
</dbReference>
<dbReference type="KEGG" id="eic:NT01EI_1784"/>
<gene>
    <name evidence="1" type="ordered locus">NT01EI_1784</name>
</gene>
<proteinExistence type="predicted"/>
<sequence length="45" mass="5431">MCRTWLGVDDAARRSRWDIGYTYMYMVDNIQNFNLLSPRVVKYVL</sequence>
<organism evidence="1 2">
    <name type="scientific">Edwardsiella ictaluri (strain 93-146)</name>
    <dbReference type="NCBI Taxonomy" id="634503"/>
    <lineage>
        <taxon>Bacteria</taxon>
        <taxon>Pseudomonadati</taxon>
        <taxon>Pseudomonadota</taxon>
        <taxon>Gammaproteobacteria</taxon>
        <taxon>Enterobacterales</taxon>
        <taxon>Hafniaceae</taxon>
        <taxon>Edwardsiella</taxon>
    </lineage>
</organism>
<evidence type="ECO:0000313" key="1">
    <source>
        <dbReference type="EMBL" id="ACR68963.1"/>
    </source>
</evidence>
<evidence type="ECO:0000313" key="2">
    <source>
        <dbReference type="Proteomes" id="UP000001485"/>
    </source>
</evidence>
<reference evidence="2" key="1">
    <citation type="submission" date="2009-03" db="EMBL/GenBank/DDBJ databases">
        <title>Complete genome sequence of Edwardsiella ictaluri 93-146.</title>
        <authorList>
            <person name="Williams M.L."/>
            <person name="Gillaspy A.F."/>
            <person name="Dyer D.W."/>
            <person name="Thune R.L."/>
            <person name="Waldbieser G.C."/>
            <person name="Schuster S.C."/>
            <person name="Gipson J."/>
            <person name="Zaitshik J."/>
            <person name="Landry C."/>
            <person name="Lawrence M.L."/>
        </authorList>
    </citation>
    <scope>NUCLEOTIDE SEQUENCE [LARGE SCALE GENOMIC DNA]</scope>
    <source>
        <strain evidence="2">93-146</strain>
    </source>
</reference>